<proteinExistence type="inferred from homology"/>
<comment type="caution">
    <text evidence="3">The sequence shown here is derived from an EMBL/GenBank/DDBJ whole genome shotgun (WGS) entry which is preliminary data.</text>
</comment>
<name>A0A176K195_9BACT</name>
<protein>
    <recommendedName>
        <fullName evidence="2">UPF0102 protein AT15_09370</fullName>
    </recommendedName>
</protein>
<keyword evidence="4" id="KW-1185">Reference proteome</keyword>
<dbReference type="InterPro" id="IPR011335">
    <property type="entry name" value="Restrct_endonuc-II-like"/>
</dbReference>
<dbReference type="OrthoDB" id="9802516at2"/>
<dbReference type="Pfam" id="PF02021">
    <property type="entry name" value="UPF0102"/>
    <property type="match status" value="1"/>
</dbReference>
<reference evidence="3 4" key="1">
    <citation type="submission" date="2014-02" db="EMBL/GenBank/DDBJ databases">
        <title>Kosmotoga genome sequencing.</title>
        <authorList>
            <person name="Pollo S.M."/>
            <person name="Charchuk R."/>
            <person name="Nesbo C.L."/>
        </authorList>
    </citation>
    <scope>NUCLEOTIDE SEQUENCE [LARGE SCALE GENOMIC DNA]</scope>
    <source>
        <strain evidence="3 4">S304</strain>
    </source>
</reference>
<dbReference type="PATRIC" id="fig|1453497.3.peg.1858"/>
<dbReference type="Proteomes" id="UP000077339">
    <property type="component" value="Unassembled WGS sequence"/>
</dbReference>
<dbReference type="Gene3D" id="3.40.1350.10">
    <property type="match status" value="1"/>
</dbReference>
<sequence>MSVEKGKRFEELACAYLLKKGYKLVEKNVRYPFGELDIVAMKGKRLVFVEVKGGNKAFQPRIRVNSSKLRRIELAANKFIADRNPKFEECQLDVIEVLNDGTINHLEAIGRW</sequence>
<dbReference type="GO" id="GO:0003676">
    <property type="term" value="F:nucleic acid binding"/>
    <property type="evidence" value="ECO:0007669"/>
    <property type="project" value="InterPro"/>
</dbReference>
<dbReference type="PANTHER" id="PTHR34039">
    <property type="entry name" value="UPF0102 PROTEIN YRAN"/>
    <property type="match status" value="1"/>
</dbReference>
<evidence type="ECO:0000313" key="3">
    <source>
        <dbReference type="EMBL" id="OAA30882.1"/>
    </source>
</evidence>
<evidence type="ECO:0000256" key="1">
    <source>
        <dbReference type="ARBA" id="ARBA00006738"/>
    </source>
</evidence>
<dbReference type="EMBL" id="JFHK01000006">
    <property type="protein sequence ID" value="OAA30882.1"/>
    <property type="molecule type" value="Genomic_DNA"/>
</dbReference>
<evidence type="ECO:0000313" key="4">
    <source>
        <dbReference type="Proteomes" id="UP000077339"/>
    </source>
</evidence>
<dbReference type="AlphaFoldDB" id="A0A176K195"/>
<dbReference type="SUPFAM" id="SSF52980">
    <property type="entry name" value="Restriction endonuclease-like"/>
    <property type="match status" value="1"/>
</dbReference>
<organism evidence="3 4">
    <name type="scientific">Kosmotoga arenicorallina S304</name>
    <dbReference type="NCBI Taxonomy" id="1453497"/>
    <lineage>
        <taxon>Bacteria</taxon>
        <taxon>Thermotogati</taxon>
        <taxon>Thermotogota</taxon>
        <taxon>Thermotogae</taxon>
        <taxon>Kosmotogales</taxon>
        <taxon>Kosmotogaceae</taxon>
        <taxon>Kosmotoga</taxon>
    </lineage>
</organism>
<comment type="similarity">
    <text evidence="1 2">Belongs to the UPF0102 family.</text>
</comment>
<dbReference type="InterPro" id="IPR011856">
    <property type="entry name" value="tRNA_endonuc-like_dom_sf"/>
</dbReference>
<gene>
    <name evidence="3" type="ORF">AT15_09370</name>
</gene>
<dbReference type="HAMAP" id="MF_00048">
    <property type="entry name" value="UPF0102"/>
    <property type="match status" value="1"/>
</dbReference>
<accession>A0A176K195</accession>
<dbReference type="RefSeq" id="WP_068347121.1">
    <property type="nucleotide sequence ID" value="NZ_JFHK01000006.1"/>
</dbReference>
<dbReference type="InterPro" id="IPR003509">
    <property type="entry name" value="UPF0102_YraN-like"/>
</dbReference>
<dbReference type="PANTHER" id="PTHR34039:SF1">
    <property type="entry name" value="UPF0102 PROTEIN YRAN"/>
    <property type="match status" value="1"/>
</dbReference>
<evidence type="ECO:0000256" key="2">
    <source>
        <dbReference type="HAMAP-Rule" id="MF_00048"/>
    </source>
</evidence>
<dbReference type="STRING" id="1453497.AT15_09370"/>